<dbReference type="GO" id="GO:0016705">
    <property type="term" value="F:oxidoreductase activity, acting on paired donors, with incorporation or reduction of molecular oxygen"/>
    <property type="evidence" value="ECO:0007669"/>
    <property type="project" value="InterPro"/>
</dbReference>
<dbReference type="InterPro" id="IPR011251">
    <property type="entry name" value="Luciferase-like_dom"/>
</dbReference>
<dbReference type="EMBL" id="CP029822">
    <property type="protein sequence ID" value="AZS50772.1"/>
    <property type="molecule type" value="Genomic_DNA"/>
</dbReference>
<gene>
    <name evidence="4" type="ORF">DM558_08245</name>
</gene>
<dbReference type="RefSeq" id="WP_127163366.1">
    <property type="nucleotide sequence ID" value="NZ_CP029822.1"/>
</dbReference>
<comment type="similarity">
    <text evidence="1">To bacterial alkanal monooxygenase alpha and beta chains.</text>
</comment>
<dbReference type="InterPro" id="IPR050766">
    <property type="entry name" value="Bact_Lucif_Oxidored"/>
</dbReference>
<proteinExistence type="predicted"/>
<evidence type="ECO:0000313" key="4">
    <source>
        <dbReference type="EMBL" id="AZS50772.1"/>
    </source>
</evidence>
<dbReference type="Proteomes" id="UP000273143">
    <property type="component" value="Chromosome"/>
</dbReference>
<dbReference type="PANTHER" id="PTHR30137:SF6">
    <property type="entry name" value="LUCIFERASE-LIKE MONOOXYGENASE"/>
    <property type="match status" value="1"/>
</dbReference>
<protein>
    <recommendedName>
        <fullName evidence="2">Luciferase-like monooxygenase</fullName>
    </recommendedName>
</protein>
<dbReference type="Pfam" id="PF00296">
    <property type="entry name" value="Bac_luciferase"/>
    <property type="match status" value="1"/>
</dbReference>
<dbReference type="Gene3D" id="3.20.20.30">
    <property type="entry name" value="Luciferase-like domain"/>
    <property type="match status" value="1"/>
</dbReference>
<evidence type="ECO:0000313" key="5">
    <source>
        <dbReference type="Proteomes" id="UP000273143"/>
    </source>
</evidence>
<dbReference type="InterPro" id="IPR036661">
    <property type="entry name" value="Luciferase-like_sf"/>
</dbReference>
<dbReference type="AlphaFoldDB" id="A0A3Q9JJ55"/>
<feature type="domain" description="Luciferase-like" evidence="3">
    <location>
        <begin position="19"/>
        <end position="298"/>
    </location>
</feature>
<accession>A0A3Q9JJ55</accession>
<reference evidence="5" key="1">
    <citation type="submission" date="2018-06" db="EMBL/GenBank/DDBJ databases">
        <title>Complete genome of Pseudomonas insecticola strain QZS01.</title>
        <authorList>
            <person name="Wang J."/>
            <person name="Su Q."/>
        </authorList>
    </citation>
    <scope>NUCLEOTIDE SEQUENCE [LARGE SCALE GENOMIC DNA]</scope>
    <source>
        <strain evidence="5">QZS01</strain>
    </source>
</reference>
<keyword evidence="5" id="KW-1185">Reference proteome</keyword>
<dbReference type="CDD" id="cd00347">
    <property type="entry name" value="Flavin_utilizing_monoxygenases"/>
    <property type="match status" value="1"/>
</dbReference>
<dbReference type="PANTHER" id="PTHR30137">
    <property type="entry name" value="LUCIFERASE-LIKE MONOOXYGENASE"/>
    <property type="match status" value="1"/>
</dbReference>
<evidence type="ECO:0000256" key="1">
    <source>
        <dbReference type="ARBA" id="ARBA00007789"/>
    </source>
</evidence>
<name>A0A3Q9JJ55_9GAMM</name>
<dbReference type="GO" id="GO:0005829">
    <property type="term" value="C:cytosol"/>
    <property type="evidence" value="ECO:0007669"/>
    <property type="project" value="TreeGrafter"/>
</dbReference>
<evidence type="ECO:0000256" key="2">
    <source>
        <dbReference type="ARBA" id="ARBA00074555"/>
    </source>
</evidence>
<dbReference type="NCBIfam" id="TIGR03558">
    <property type="entry name" value="oxido_grp_1"/>
    <property type="match status" value="1"/>
</dbReference>
<dbReference type="KEGG" id="emo:DM558_08245"/>
<sequence>MIPFSILDLCPILQNNTIAQAFKDCVTLSQLAEKLDFKRYWIAEHHNMPGIASAATSLVISHIANATKHIRIGSGGIMLPNHSPLVIAEQFGTLATLYGDRIDLGIGRAPGTDPLTANALRRHSDIDFDSFPDDVVELQALLSPKQPNQKLIAIPGEGTQVPIWLLGSSLYSAGLAAHLGRPYAFASHFTADYLLKALALYKKQFRPTHKQVEPYSMAGVVVIVADTDDEAHYLFSSMVQQTAAIHKGNSIPLPPPNKDFLITNIESSSVTHSLSEAIIGSPNTVRQKLQDFIQKTKVDELMVTSRIYDETARLNSFTKIAEIRKSL</sequence>
<dbReference type="FunFam" id="3.20.20.30:FF:000002">
    <property type="entry name" value="LLM class flavin-dependent oxidoreductase"/>
    <property type="match status" value="1"/>
</dbReference>
<dbReference type="InterPro" id="IPR019949">
    <property type="entry name" value="CmoO-like"/>
</dbReference>
<organism evidence="4 5">
    <name type="scientific">Entomomonas moraniae</name>
    <dbReference type="NCBI Taxonomy" id="2213226"/>
    <lineage>
        <taxon>Bacteria</taxon>
        <taxon>Pseudomonadati</taxon>
        <taxon>Pseudomonadota</taxon>
        <taxon>Gammaproteobacteria</taxon>
        <taxon>Pseudomonadales</taxon>
        <taxon>Pseudomonadaceae</taxon>
        <taxon>Entomomonas</taxon>
    </lineage>
</organism>
<dbReference type="SUPFAM" id="SSF51679">
    <property type="entry name" value="Bacterial luciferase-like"/>
    <property type="match status" value="1"/>
</dbReference>
<evidence type="ECO:0000259" key="3">
    <source>
        <dbReference type="Pfam" id="PF00296"/>
    </source>
</evidence>